<dbReference type="AlphaFoldDB" id="A0AAN9Z8M5"/>
<evidence type="ECO:0000313" key="2">
    <source>
        <dbReference type="EMBL" id="KAK7868336.1"/>
    </source>
</evidence>
<feature type="region of interest" description="Disordered" evidence="1">
    <location>
        <begin position="1"/>
        <end position="44"/>
    </location>
</feature>
<reference evidence="2 3" key="1">
    <citation type="submission" date="2024-03" db="EMBL/GenBank/DDBJ databases">
        <title>The genome assembly and annotation of the cricket Gryllus longicercus Weissman &amp; Gray.</title>
        <authorList>
            <person name="Szrajer S."/>
            <person name="Gray D."/>
            <person name="Ylla G."/>
        </authorList>
    </citation>
    <scope>NUCLEOTIDE SEQUENCE [LARGE SCALE GENOMIC DNA]</scope>
    <source>
        <strain evidence="2">DAG 2021-001</strain>
        <tissue evidence="2">Whole body minus gut</tissue>
    </source>
</reference>
<feature type="region of interest" description="Disordered" evidence="1">
    <location>
        <begin position="118"/>
        <end position="137"/>
    </location>
</feature>
<evidence type="ECO:0000256" key="1">
    <source>
        <dbReference type="SAM" id="MobiDB-lite"/>
    </source>
</evidence>
<feature type="compositionally biased region" description="Polar residues" evidence="1">
    <location>
        <begin position="1"/>
        <end position="11"/>
    </location>
</feature>
<feature type="compositionally biased region" description="Basic and acidic residues" evidence="1">
    <location>
        <begin position="35"/>
        <end position="44"/>
    </location>
</feature>
<dbReference type="EMBL" id="JAZDUA010000096">
    <property type="protein sequence ID" value="KAK7868336.1"/>
    <property type="molecule type" value="Genomic_DNA"/>
</dbReference>
<comment type="caution">
    <text evidence="2">The sequence shown here is derived from an EMBL/GenBank/DDBJ whole genome shotgun (WGS) entry which is preliminary data.</text>
</comment>
<gene>
    <name evidence="2" type="ORF">R5R35_013637</name>
</gene>
<evidence type="ECO:0000313" key="3">
    <source>
        <dbReference type="Proteomes" id="UP001378592"/>
    </source>
</evidence>
<protein>
    <submittedName>
        <fullName evidence="2">Uncharacterized protein</fullName>
    </submittedName>
</protein>
<accession>A0AAN9Z8M5</accession>
<name>A0AAN9Z8M5_9ORTH</name>
<sequence length="170" mass="19585">MPLFGNSLTRKQFQDDDAEKSELMEEVTENINSRQPEEKRKKDSLLKDFRDLHCSTYPARNKTSKSVICTSSYFNNITAASPEIESDEQSKSNKLLQELSKADFLQEIKTSDTIMQASKMNDDNSKHKANSSDHYRESLEDDEDIINLIEHNQTFQAIGHKCFFSCALYE</sequence>
<keyword evidence="3" id="KW-1185">Reference proteome</keyword>
<organism evidence="2 3">
    <name type="scientific">Gryllus longicercus</name>
    <dbReference type="NCBI Taxonomy" id="2509291"/>
    <lineage>
        <taxon>Eukaryota</taxon>
        <taxon>Metazoa</taxon>
        <taxon>Ecdysozoa</taxon>
        <taxon>Arthropoda</taxon>
        <taxon>Hexapoda</taxon>
        <taxon>Insecta</taxon>
        <taxon>Pterygota</taxon>
        <taxon>Neoptera</taxon>
        <taxon>Polyneoptera</taxon>
        <taxon>Orthoptera</taxon>
        <taxon>Ensifera</taxon>
        <taxon>Gryllidea</taxon>
        <taxon>Grylloidea</taxon>
        <taxon>Gryllidae</taxon>
        <taxon>Gryllinae</taxon>
        <taxon>Gryllus</taxon>
    </lineage>
</organism>
<feature type="compositionally biased region" description="Basic and acidic residues" evidence="1">
    <location>
        <begin position="120"/>
        <end position="137"/>
    </location>
</feature>
<proteinExistence type="predicted"/>
<dbReference type="Proteomes" id="UP001378592">
    <property type="component" value="Unassembled WGS sequence"/>
</dbReference>
<feature type="compositionally biased region" description="Acidic residues" evidence="1">
    <location>
        <begin position="15"/>
        <end position="28"/>
    </location>
</feature>